<dbReference type="Pfam" id="PF03993">
    <property type="entry name" value="DUF349"/>
    <property type="match status" value="5"/>
</dbReference>
<evidence type="ECO:0000256" key="2">
    <source>
        <dbReference type="SAM" id="MobiDB-lite"/>
    </source>
</evidence>
<accession>A0ABP9DMK2</accession>
<name>A0ABP9DMK2_9BACT</name>
<dbReference type="EMBL" id="BAABJX010000055">
    <property type="protein sequence ID" value="GAA4847066.1"/>
    <property type="molecule type" value="Genomic_DNA"/>
</dbReference>
<evidence type="ECO:0000256" key="1">
    <source>
        <dbReference type="SAM" id="Coils"/>
    </source>
</evidence>
<feature type="compositionally biased region" description="Basic and acidic residues" evidence="2">
    <location>
        <begin position="21"/>
        <end position="41"/>
    </location>
</feature>
<organism evidence="3 4">
    <name type="scientific">Algivirga pacifica</name>
    <dbReference type="NCBI Taxonomy" id="1162670"/>
    <lineage>
        <taxon>Bacteria</taxon>
        <taxon>Pseudomonadati</taxon>
        <taxon>Bacteroidota</taxon>
        <taxon>Cytophagia</taxon>
        <taxon>Cytophagales</taxon>
        <taxon>Flammeovirgaceae</taxon>
        <taxon>Algivirga</taxon>
    </lineage>
</organism>
<dbReference type="RefSeq" id="WP_345374109.1">
    <property type="nucleotide sequence ID" value="NZ_BAABJX010000055.1"/>
</dbReference>
<comment type="caution">
    <text evidence="3">The sequence shown here is derived from an EMBL/GenBank/DDBJ whole genome shotgun (WGS) entry which is preliminary data.</text>
</comment>
<dbReference type="InterPro" id="IPR007139">
    <property type="entry name" value="DUF349"/>
</dbReference>
<keyword evidence="4" id="KW-1185">Reference proteome</keyword>
<dbReference type="Proteomes" id="UP001500298">
    <property type="component" value="Unassembled WGS sequence"/>
</dbReference>
<gene>
    <name evidence="3" type="ORF">GCM10023331_34730</name>
</gene>
<sequence>METEKTHKEEQGAVNPTAEQQVKEETHVEASSEEHNVEELHEDTVDYTTLSKEQLVEEADKLLHHADVVAAERSVRSIKEAIDHIHEEEKEAAKQEYVAAQGNDEGFDFHDSQYEAFFKAYKAVKERKKKHFEEMQKTRDNNLKAKLAIIDEIKALMESEDHRGIMAKVKELQAKWKTIGAVPHANADELYKTYGALLDLFYDQMSIEFELKELDRKKNLEAKTLLCDRAEKLLDLENVNEAVDQLNVLHEEFRSLGPVPKEAQEDLWKRFKEISDKIYDKKRAFAEEFKKQLNENMKAKQELCLAVEPFANFDSDRIKEWNSKTKELLAVQKDWEKIGPLPREVAKEINKQFWGNFKQFFHNKGQFFERLEAQRAENLELKKQLVAKAEELSESTDWRSTGDKLKQLQADWKKIGPVPEKVRDEVYAAFKKACDTFFENRRNNRKEEDKVFIENLKKKEDICLELGTLAKEDAFDVAKLNEAVEAFFKIGFVPKREKDAILDKFIKAAEDYVKTAKVSEEEMEDLQVNFHASVMKHVPNAGRRVKNQEQNLRHKITNLENDIALWQNNLAFFANSKTADQMKEEYQKKIEAAKADIERLKDRLYTIQQIADAR</sequence>
<evidence type="ECO:0008006" key="5">
    <source>
        <dbReference type="Google" id="ProtNLM"/>
    </source>
</evidence>
<reference evidence="4" key="1">
    <citation type="journal article" date="2019" name="Int. J. Syst. Evol. Microbiol.">
        <title>The Global Catalogue of Microorganisms (GCM) 10K type strain sequencing project: providing services to taxonomists for standard genome sequencing and annotation.</title>
        <authorList>
            <consortium name="The Broad Institute Genomics Platform"/>
            <consortium name="The Broad Institute Genome Sequencing Center for Infectious Disease"/>
            <person name="Wu L."/>
            <person name="Ma J."/>
        </authorList>
    </citation>
    <scope>NUCLEOTIDE SEQUENCE [LARGE SCALE GENOMIC DNA]</scope>
    <source>
        <strain evidence="4">JCM 18326</strain>
    </source>
</reference>
<proteinExistence type="predicted"/>
<evidence type="ECO:0000313" key="4">
    <source>
        <dbReference type="Proteomes" id="UP001500298"/>
    </source>
</evidence>
<keyword evidence="1" id="KW-0175">Coiled coil</keyword>
<feature type="region of interest" description="Disordered" evidence="2">
    <location>
        <begin position="1"/>
        <end position="41"/>
    </location>
</feature>
<evidence type="ECO:0000313" key="3">
    <source>
        <dbReference type="EMBL" id="GAA4847066.1"/>
    </source>
</evidence>
<feature type="coiled-coil region" evidence="1">
    <location>
        <begin position="509"/>
        <end position="610"/>
    </location>
</feature>
<feature type="compositionally biased region" description="Basic and acidic residues" evidence="2">
    <location>
        <begin position="1"/>
        <end position="11"/>
    </location>
</feature>
<protein>
    <recommendedName>
        <fullName evidence="5">DUF349 domain-containing protein</fullName>
    </recommendedName>
</protein>